<accession>A0A409YP94</accession>
<dbReference type="EMBL" id="NHYE01000570">
    <property type="protein sequence ID" value="PPR04764.1"/>
    <property type="molecule type" value="Genomic_DNA"/>
</dbReference>
<proteinExistence type="predicted"/>
<keyword evidence="2" id="KW-1185">Reference proteome</keyword>
<evidence type="ECO:0000313" key="2">
    <source>
        <dbReference type="Proteomes" id="UP000284706"/>
    </source>
</evidence>
<evidence type="ECO:0000313" key="1">
    <source>
        <dbReference type="EMBL" id="PPR04764.1"/>
    </source>
</evidence>
<dbReference type="Proteomes" id="UP000284706">
    <property type="component" value="Unassembled WGS sequence"/>
</dbReference>
<comment type="caution">
    <text evidence="1">The sequence shown here is derived from an EMBL/GenBank/DDBJ whole genome shotgun (WGS) entry which is preliminary data.</text>
</comment>
<name>A0A409YP94_9AGAR</name>
<organism evidence="1 2">
    <name type="scientific">Gymnopilus dilepis</name>
    <dbReference type="NCBI Taxonomy" id="231916"/>
    <lineage>
        <taxon>Eukaryota</taxon>
        <taxon>Fungi</taxon>
        <taxon>Dikarya</taxon>
        <taxon>Basidiomycota</taxon>
        <taxon>Agaricomycotina</taxon>
        <taxon>Agaricomycetes</taxon>
        <taxon>Agaricomycetidae</taxon>
        <taxon>Agaricales</taxon>
        <taxon>Agaricineae</taxon>
        <taxon>Hymenogastraceae</taxon>
        <taxon>Gymnopilus</taxon>
    </lineage>
</organism>
<protein>
    <submittedName>
        <fullName evidence="1">Uncharacterized protein</fullName>
    </submittedName>
</protein>
<reference evidence="1 2" key="1">
    <citation type="journal article" date="2018" name="Evol. Lett.">
        <title>Horizontal gene cluster transfer increased hallucinogenic mushroom diversity.</title>
        <authorList>
            <person name="Reynolds H.T."/>
            <person name="Vijayakumar V."/>
            <person name="Gluck-Thaler E."/>
            <person name="Korotkin H.B."/>
            <person name="Matheny P.B."/>
            <person name="Slot J.C."/>
        </authorList>
    </citation>
    <scope>NUCLEOTIDE SEQUENCE [LARGE SCALE GENOMIC DNA]</scope>
    <source>
        <strain evidence="1 2">SRW20</strain>
    </source>
</reference>
<gene>
    <name evidence="1" type="ORF">CVT26_012877</name>
</gene>
<sequence length="279" mass="31159">ATALQQLPSPWFYPSFDLVNGTNERIDESHRSHAAADAESHLDVVYCPALSWPQTVQVDKANTLSPAATVILRGLNYVLVRSIFAKDAKSNGHPCRRLQIISGSTTSSVSFSARSRRYFRSVSAHQPALMGRSVRSGATHPRHPTPVPCQGNIQPSNFIRFSQRRKPLSATRSPPKRRYFPMVESTSILRTPLRKREIVENVRFVEERRSMQKQYYIRPAPACSAIRKLQGSLLVELQLPQRQVLFKGNCIDASPLSASRANSSLDSRIRRGHGVAAGF</sequence>
<dbReference type="InParanoid" id="A0A409YP94"/>
<feature type="non-terminal residue" evidence="1">
    <location>
        <position position="1"/>
    </location>
</feature>
<dbReference type="AlphaFoldDB" id="A0A409YP94"/>